<dbReference type="EMBL" id="VJVV01000001">
    <property type="protein sequence ID" value="TRO83755.1"/>
    <property type="molecule type" value="Genomic_DNA"/>
</dbReference>
<dbReference type="Pfam" id="PF05157">
    <property type="entry name" value="MshEN"/>
    <property type="match status" value="1"/>
</dbReference>
<reference evidence="3 4" key="1">
    <citation type="submission" date="2019-07" db="EMBL/GenBank/DDBJ databases">
        <title>Insights of Desulfuromonas acetexigens electromicrobiology.</title>
        <authorList>
            <person name="Katuri K."/>
            <person name="Sapireddy V."/>
            <person name="Shaw D.R."/>
            <person name="Saikaly P."/>
        </authorList>
    </citation>
    <scope>NUCLEOTIDE SEQUENCE [LARGE SCALE GENOMIC DNA]</scope>
    <source>
        <strain evidence="3 4">2873</strain>
    </source>
</reference>
<gene>
    <name evidence="3" type="ORF">FL622_00805</name>
</gene>
<dbReference type="RefSeq" id="WP_092052429.1">
    <property type="nucleotide sequence ID" value="NZ_FOJJ01000001.1"/>
</dbReference>
<dbReference type="GO" id="GO:0016887">
    <property type="term" value="F:ATP hydrolysis activity"/>
    <property type="evidence" value="ECO:0007669"/>
    <property type="project" value="TreeGrafter"/>
</dbReference>
<dbReference type="PANTHER" id="PTHR30258:SF1">
    <property type="entry name" value="PROTEIN TRANSPORT PROTEIN HOFB HOMOLOG"/>
    <property type="match status" value="1"/>
</dbReference>
<dbReference type="AlphaFoldDB" id="A0A550JKN4"/>
<evidence type="ECO:0000313" key="4">
    <source>
        <dbReference type="Proteomes" id="UP000317155"/>
    </source>
</evidence>
<evidence type="ECO:0000256" key="1">
    <source>
        <dbReference type="SAM" id="MobiDB-lite"/>
    </source>
</evidence>
<dbReference type="InterPro" id="IPR007831">
    <property type="entry name" value="T2SS_GspE_N"/>
</dbReference>
<name>A0A550JKN4_9BACT</name>
<dbReference type="Gene3D" id="3.30.300.160">
    <property type="entry name" value="Type II secretion system, protein E, N-terminal domain"/>
    <property type="match status" value="1"/>
</dbReference>
<feature type="domain" description="Type II secretion system protein GspE N-terminal" evidence="2">
    <location>
        <begin position="61"/>
        <end position="150"/>
    </location>
</feature>
<keyword evidence="4" id="KW-1185">Reference proteome</keyword>
<sequence>MTRKTMRLGDMLVKAGKIDEFQLNSALSYQRHWGGQIGTSLIKLGYIGEEDLLQFLAEQLNLTRIDLSRMAVAPEVLALLPVEKALEYNVIPVDRKEFNGSVYLLVAMANPTNLIVIDALQFATGCRVRPALATEEAIRSAIRRCYQKRPAGIRSPDDPPAKPPLPDIDPFRFPGNQPGGGQSLEERFERLLALLVQKGLLSENDLKDLK</sequence>
<organism evidence="3 4">
    <name type="scientific">Trichloromonas acetexigens</name>
    <dbReference type="NCBI Taxonomy" id="38815"/>
    <lineage>
        <taxon>Bacteria</taxon>
        <taxon>Pseudomonadati</taxon>
        <taxon>Thermodesulfobacteriota</taxon>
        <taxon>Desulfuromonadia</taxon>
        <taxon>Desulfuromonadales</taxon>
        <taxon>Trichloromonadaceae</taxon>
        <taxon>Trichloromonas</taxon>
    </lineage>
</organism>
<dbReference type="Proteomes" id="UP000317155">
    <property type="component" value="Unassembled WGS sequence"/>
</dbReference>
<evidence type="ECO:0000259" key="2">
    <source>
        <dbReference type="Pfam" id="PF05157"/>
    </source>
</evidence>
<comment type="caution">
    <text evidence="3">The sequence shown here is derived from an EMBL/GenBank/DDBJ whole genome shotgun (WGS) entry which is preliminary data.</text>
</comment>
<dbReference type="GO" id="GO:0005886">
    <property type="term" value="C:plasma membrane"/>
    <property type="evidence" value="ECO:0007669"/>
    <property type="project" value="TreeGrafter"/>
</dbReference>
<dbReference type="SUPFAM" id="SSF160246">
    <property type="entry name" value="EspE N-terminal domain-like"/>
    <property type="match status" value="1"/>
</dbReference>
<accession>A0A550JKN4</accession>
<feature type="region of interest" description="Disordered" evidence="1">
    <location>
        <begin position="149"/>
        <end position="183"/>
    </location>
</feature>
<dbReference type="InterPro" id="IPR037257">
    <property type="entry name" value="T2SS_E_N_sf"/>
</dbReference>
<dbReference type="OrthoDB" id="5519672at2"/>
<dbReference type="PANTHER" id="PTHR30258">
    <property type="entry name" value="TYPE II SECRETION SYSTEM PROTEIN GSPE-RELATED"/>
    <property type="match status" value="1"/>
</dbReference>
<protein>
    <recommendedName>
        <fullName evidence="2">Type II secretion system protein GspE N-terminal domain-containing protein</fullName>
    </recommendedName>
</protein>
<proteinExistence type="predicted"/>
<evidence type="ECO:0000313" key="3">
    <source>
        <dbReference type="EMBL" id="TRO83755.1"/>
    </source>
</evidence>